<protein>
    <submittedName>
        <fullName evidence="1">Uncharacterized protein</fullName>
    </submittedName>
</protein>
<evidence type="ECO:0000313" key="1">
    <source>
        <dbReference type="EMBL" id="KKK91767.1"/>
    </source>
</evidence>
<accession>A0A0F8ZD88</accession>
<gene>
    <name evidence="1" type="ORF">LCGC14_2709640</name>
</gene>
<sequence>MAIPVTQVRTSHALSIKAGGSTVGLINSWNPAQSRTLTPIYEVGADDSGNLKEYMPGNITGLTININRYDIYNKRMEEAFGTTDLIMLTRQTQPFDLYEIWAIPSKNQESSEIGLARSQVGGGVIRTNITPFTEKELYIYQKCWFTSLGRTLRSDDNRIVNVNATIVYTKKLAGQGILGELAQAVSDFSLPSIF</sequence>
<comment type="caution">
    <text evidence="1">The sequence shown here is derived from an EMBL/GenBank/DDBJ whole genome shotgun (WGS) entry which is preliminary data.</text>
</comment>
<dbReference type="AlphaFoldDB" id="A0A0F8ZD88"/>
<reference evidence="1" key="1">
    <citation type="journal article" date="2015" name="Nature">
        <title>Complex archaea that bridge the gap between prokaryotes and eukaryotes.</title>
        <authorList>
            <person name="Spang A."/>
            <person name="Saw J.H."/>
            <person name="Jorgensen S.L."/>
            <person name="Zaremba-Niedzwiedzka K."/>
            <person name="Martijn J."/>
            <person name="Lind A.E."/>
            <person name="van Eijk R."/>
            <person name="Schleper C."/>
            <person name="Guy L."/>
            <person name="Ettema T.J."/>
        </authorList>
    </citation>
    <scope>NUCLEOTIDE SEQUENCE</scope>
</reference>
<name>A0A0F8ZD88_9ZZZZ</name>
<organism evidence="1">
    <name type="scientific">marine sediment metagenome</name>
    <dbReference type="NCBI Taxonomy" id="412755"/>
    <lineage>
        <taxon>unclassified sequences</taxon>
        <taxon>metagenomes</taxon>
        <taxon>ecological metagenomes</taxon>
    </lineage>
</organism>
<proteinExistence type="predicted"/>
<dbReference type="EMBL" id="LAZR01048507">
    <property type="protein sequence ID" value="KKK91767.1"/>
    <property type="molecule type" value="Genomic_DNA"/>
</dbReference>